<dbReference type="STRING" id="1643428.GCA_001442855_01977"/>
<sequence>MKDKIFLSLLIGMILAVGLTFAQQQKRAEEIFKDAKTIDEILNYIVGNHGLMIKLLDKAIADKHARDMMMDRLMSYAEKDTAMAENMCEMMMGGKNMMRMMKKMMQGREKEGMEKKEHMH</sequence>
<dbReference type="Proteomes" id="UP000320623">
    <property type="component" value="Unassembled WGS sequence"/>
</dbReference>
<keyword evidence="2" id="KW-1185">Reference proteome</keyword>
<protein>
    <submittedName>
        <fullName evidence="1">Uncharacterized protein</fullName>
    </submittedName>
</protein>
<dbReference type="RefSeq" id="WP_140945735.1">
    <property type="nucleotide sequence ID" value="NZ_FAOO01000019.1"/>
</dbReference>
<dbReference type="EMBL" id="FAOO01000019">
    <property type="protein sequence ID" value="CUU08205.1"/>
    <property type="molecule type" value="Genomic_DNA"/>
</dbReference>
<gene>
    <name evidence="1" type="ORF">JGI1_02018</name>
</gene>
<reference evidence="2" key="1">
    <citation type="submission" date="2015-11" db="EMBL/GenBank/DDBJ databases">
        <authorList>
            <person name="Varghese N."/>
        </authorList>
    </citation>
    <scope>NUCLEOTIDE SEQUENCE [LARGE SCALE GENOMIC DNA]</scope>
</reference>
<name>A0A0S4NDS9_9BACT</name>
<proteinExistence type="predicted"/>
<evidence type="ECO:0000313" key="2">
    <source>
        <dbReference type="Proteomes" id="UP000320623"/>
    </source>
</evidence>
<evidence type="ECO:0000313" key="1">
    <source>
        <dbReference type="EMBL" id="CUU08205.1"/>
    </source>
</evidence>
<accession>A0A0S4NDS9</accession>
<dbReference type="AlphaFoldDB" id="A0A0S4NDS9"/>
<organism evidence="1 2">
    <name type="scientific">Candidatus Thermokryptus mobilis</name>
    <dbReference type="NCBI Taxonomy" id="1643428"/>
    <lineage>
        <taxon>Bacteria</taxon>
        <taxon>Pseudomonadati</taxon>
        <taxon>Candidatus Kryptoniota</taxon>
        <taxon>Candidatus Thermokryptus</taxon>
    </lineage>
</organism>
<dbReference type="OrthoDB" id="9951445at2"/>